<protein>
    <submittedName>
        <fullName evidence="1">Uncharacterized protein</fullName>
    </submittedName>
</protein>
<sequence>MDKLLLKKSKKGGTLTLVQLQNFANYLTVSPETFWNTPRKMNPSLDARLWICYSKEKELSWMLDQNDLLAIAKLMDVKLEPINARLDKIEEEARHTRVLIENQDHKINLIAEQHSEIIEKLSVTKEVDSLKGRVSTLEGTVKTHTAQITELKKAQ</sequence>
<reference evidence="1" key="1">
    <citation type="submission" date="2007-11" db="EMBL/GenBank/DDBJ databases">
        <authorList>
            <person name="Fulton L."/>
            <person name="Clifton S."/>
            <person name="Fulton B."/>
            <person name="Xu J."/>
            <person name="Minx P."/>
            <person name="Pepin K.H."/>
            <person name="Johnson M."/>
            <person name="Thiruvilangam P."/>
            <person name="Bhonagiri V."/>
            <person name="Nash W.E."/>
            <person name="Mardis E.R."/>
            <person name="Wilson R.K."/>
        </authorList>
    </citation>
    <scope>NUCLEOTIDE SEQUENCE [LARGE SCALE GENOMIC DNA]</scope>
    <source>
        <strain evidence="1">DSM 17241</strain>
    </source>
</reference>
<dbReference type="HOGENOM" id="CLU_1691851_0_0_9"/>
<evidence type="ECO:0000313" key="2">
    <source>
        <dbReference type="Proteomes" id="UP000003803"/>
    </source>
</evidence>
<accession>B0PAQ8</accession>
<dbReference type="eggNOG" id="ENOG502ZUZ2">
    <property type="taxonomic scope" value="Bacteria"/>
</dbReference>
<gene>
    <name evidence="1" type="ORF">ANACOL_01858</name>
</gene>
<dbReference type="STRING" id="169435.ERS852551_03759"/>
<dbReference type="AlphaFoldDB" id="B0PAQ8"/>
<organism evidence="1 2">
    <name type="scientific">Anaerotruncus colihominis DSM 17241</name>
    <dbReference type="NCBI Taxonomy" id="445972"/>
    <lineage>
        <taxon>Bacteria</taxon>
        <taxon>Bacillati</taxon>
        <taxon>Bacillota</taxon>
        <taxon>Clostridia</taxon>
        <taxon>Eubacteriales</taxon>
        <taxon>Oscillospiraceae</taxon>
        <taxon>Anaerotruncus</taxon>
    </lineage>
</organism>
<proteinExistence type="predicted"/>
<keyword evidence="2" id="KW-1185">Reference proteome</keyword>
<evidence type="ECO:0000313" key="1">
    <source>
        <dbReference type="EMBL" id="EDS11238.1"/>
    </source>
</evidence>
<dbReference type="EMBL" id="ABGD02000014">
    <property type="protein sequence ID" value="EDS11238.1"/>
    <property type="molecule type" value="Genomic_DNA"/>
</dbReference>
<name>B0PAQ8_9FIRM</name>
<comment type="caution">
    <text evidence="1">The sequence shown here is derived from an EMBL/GenBank/DDBJ whole genome shotgun (WGS) entry which is preliminary data.</text>
</comment>
<reference evidence="1" key="2">
    <citation type="submission" date="2013-09" db="EMBL/GenBank/DDBJ databases">
        <title>Draft genome sequence of Anaerotruncus colihominis(DSM 17241).</title>
        <authorList>
            <person name="Sudarsanam P."/>
            <person name="Ley R."/>
            <person name="Guruge J."/>
            <person name="Turnbaugh P.J."/>
            <person name="Mahowald M."/>
            <person name="Liep D."/>
            <person name="Gordon J."/>
        </authorList>
    </citation>
    <scope>NUCLEOTIDE SEQUENCE</scope>
    <source>
        <strain evidence="1">DSM 17241</strain>
    </source>
</reference>
<dbReference type="Proteomes" id="UP000003803">
    <property type="component" value="Unassembled WGS sequence"/>
</dbReference>